<evidence type="ECO:0000313" key="3">
    <source>
        <dbReference type="EMBL" id="BBM87660.1"/>
    </source>
</evidence>
<feature type="domain" description="AAA+ ATPase" evidence="2">
    <location>
        <begin position="123"/>
        <end position="257"/>
    </location>
</feature>
<dbReference type="Proteomes" id="UP000326354">
    <property type="component" value="Chromosome"/>
</dbReference>
<evidence type="ECO:0000259" key="2">
    <source>
        <dbReference type="SMART" id="SM00382"/>
    </source>
</evidence>
<comment type="similarity">
    <text evidence="1">Belongs to the GSP E family.</text>
</comment>
<sequence length="352" mass="38841">MAKIDSLFEVMLNKDASDLHLSEGQPPKVRAHGRISNLDHPVLTRQHMEQYLQEICSADRWQHFIEVKDLDFAYGLGDKARFRANYFFQENGMGAVFRVIPSEIKSLDDLNLPKVLRSFCYMNSGLVLVTGPTGSGKSTTLSAMINEINAKTARHIITIEEPIEFVHPNKRSIICQREVGIDTNSFADGLKNGLRQDCDVILVGEMRDYETISLAVTAAASGTLVFGTLHTNSAIKTVDRIIDAFPADQQAQIRTMLSDCLKGVCAQLLLKTKDKKGRVACNEILIGTTALASSIREGNIGNIRNIIQGGKGMGMQLMDDAIQKELNNGKISGEEAYLKATDKTRFSQYALA</sequence>
<dbReference type="AlphaFoldDB" id="A0A5S9IV28"/>
<dbReference type="InterPro" id="IPR003593">
    <property type="entry name" value="AAA+_ATPase"/>
</dbReference>
<dbReference type="OrthoDB" id="9808272at2"/>
<organism evidence="3 4">
    <name type="scientific">Uabimicrobium amorphum</name>
    <dbReference type="NCBI Taxonomy" id="2596890"/>
    <lineage>
        <taxon>Bacteria</taxon>
        <taxon>Pseudomonadati</taxon>
        <taxon>Planctomycetota</taxon>
        <taxon>Candidatus Uabimicrobiia</taxon>
        <taxon>Candidatus Uabimicrobiales</taxon>
        <taxon>Candidatus Uabimicrobiaceae</taxon>
        <taxon>Candidatus Uabimicrobium</taxon>
    </lineage>
</organism>
<dbReference type="InterPro" id="IPR050921">
    <property type="entry name" value="T4SS_GSP_E_ATPase"/>
</dbReference>
<proteinExistence type="inferred from homology"/>
<dbReference type="Gene3D" id="3.30.450.90">
    <property type="match status" value="1"/>
</dbReference>
<dbReference type="RefSeq" id="WP_151971666.1">
    <property type="nucleotide sequence ID" value="NZ_AP019860.1"/>
</dbReference>
<dbReference type="NCBIfam" id="TIGR01420">
    <property type="entry name" value="pilT_fam"/>
    <property type="match status" value="1"/>
</dbReference>
<evidence type="ECO:0000313" key="4">
    <source>
        <dbReference type="Proteomes" id="UP000326354"/>
    </source>
</evidence>
<dbReference type="EMBL" id="AP019860">
    <property type="protein sequence ID" value="BBM87660.1"/>
    <property type="molecule type" value="Genomic_DNA"/>
</dbReference>
<dbReference type="InterPro" id="IPR006321">
    <property type="entry name" value="PilT/PilU"/>
</dbReference>
<dbReference type="InterPro" id="IPR001482">
    <property type="entry name" value="T2SS/T4SS_dom"/>
</dbReference>
<dbReference type="GO" id="GO:0005524">
    <property type="term" value="F:ATP binding"/>
    <property type="evidence" value="ECO:0007669"/>
    <property type="project" value="InterPro"/>
</dbReference>
<evidence type="ECO:0000256" key="1">
    <source>
        <dbReference type="ARBA" id="ARBA00006611"/>
    </source>
</evidence>
<dbReference type="SMART" id="SM00382">
    <property type="entry name" value="AAA"/>
    <property type="match status" value="1"/>
</dbReference>
<dbReference type="Gene3D" id="3.40.50.300">
    <property type="entry name" value="P-loop containing nucleotide triphosphate hydrolases"/>
    <property type="match status" value="1"/>
</dbReference>
<dbReference type="GO" id="GO:0016887">
    <property type="term" value="F:ATP hydrolysis activity"/>
    <property type="evidence" value="ECO:0007669"/>
    <property type="project" value="InterPro"/>
</dbReference>
<accession>A0A5S9IV28</accession>
<dbReference type="KEGG" id="uam:UABAM_06072"/>
<gene>
    <name evidence="3" type="ORF">UABAM_06072</name>
</gene>
<reference evidence="3 4" key="1">
    <citation type="submission" date="2019-08" db="EMBL/GenBank/DDBJ databases">
        <title>Complete genome sequence of Candidatus Uab amorphum.</title>
        <authorList>
            <person name="Shiratori T."/>
            <person name="Suzuki S."/>
            <person name="Kakizawa Y."/>
            <person name="Ishida K."/>
        </authorList>
    </citation>
    <scope>NUCLEOTIDE SEQUENCE [LARGE SCALE GENOMIC DNA]</scope>
    <source>
        <strain evidence="3 4">SRT547</strain>
    </source>
</reference>
<name>A0A5S9IV28_UABAM</name>
<dbReference type="Pfam" id="PF00437">
    <property type="entry name" value="T2SSE"/>
    <property type="match status" value="1"/>
</dbReference>
<dbReference type="InterPro" id="IPR027417">
    <property type="entry name" value="P-loop_NTPase"/>
</dbReference>
<dbReference type="SUPFAM" id="SSF52540">
    <property type="entry name" value="P-loop containing nucleoside triphosphate hydrolases"/>
    <property type="match status" value="1"/>
</dbReference>
<dbReference type="PANTHER" id="PTHR30486">
    <property type="entry name" value="TWITCHING MOTILITY PROTEIN PILT"/>
    <property type="match status" value="1"/>
</dbReference>
<dbReference type="PANTHER" id="PTHR30486:SF6">
    <property type="entry name" value="TYPE IV PILUS RETRACTATION ATPASE PILT"/>
    <property type="match status" value="1"/>
</dbReference>
<dbReference type="CDD" id="cd01131">
    <property type="entry name" value="PilT"/>
    <property type="match status" value="1"/>
</dbReference>
<keyword evidence="4" id="KW-1185">Reference proteome</keyword>
<protein>
    <submittedName>
        <fullName evidence="3">Twitching motility protein PilT</fullName>
    </submittedName>
</protein>